<reference evidence="1 2" key="1">
    <citation type="submission" date="2020-02" db="EMBL/GenBank/DDBJ databases">
        <title>Sequencing the genomes of 1000 actinobacteria strains.</title>
        <authorList>
            <person name="Klenk H.-P."/>
        </authorList>
    </citation>
    <scope>NUCLEOTIDE SEQUENCE [LARGE SCALE GENOMIC DNA]</scope>
    <source>
        <strain evidence="1 2">DSM 19609</strain>
    </source>
</reference>
<organism evidence="1 2">
    <name type="scientific">Brooklawnia cerclae</name>
    <dbReference type="NCBI Taxonomy" id="349934"/>
    <lineage>
        <taxon>Bacteria</taxon>
        <taxon>Bacillati</taxon>
        <taxon>Actinomycetota</taxon>
        <taxon>Actinomycetes</taxon>
        <taxon>Propionibacteriales</taxon>
        <taxon>Propionibacteriaceae</taxon>
        <taxon>Brooklawnia</taxon>
    </lineage>
</organism>
<evidence type="ECO:0008006" key="3">
    <source>
        <dbReference type="Google" id="ProtNLM"/>
    </source>
</evidence>
<dbReference type="EMBL" id="JAAMOZ010000001">
    <property type="protein sequence ID" value="NIH56261.1"/>
    <property type="molecule type" value="Genomic_DNA"/>
</dbReference>
<evidence type="ECO:0000313" key="1">
    <source>
        <dbReference type="EMBL" id="NIH56261.1"/>
    </source>
</evidence>
<protein>
    <recommendedName>
        <fullName evidence="3">Phosphoadenosine phosphosulfate reductase</fullName>
    </recommendedName>
</protein>
<gene>
    <name evidence="1" type="ORF">FB473_000906</name>
</gene>
<keyword evidence="2" id="KW-1185">Reference proteome</keyword>
<comment type="caution">
    <text evidence="1">The sequence shown here is derived from an EMBL/GenBank/DDBJ whole genome shotgun (WGS) entry which is preliminary data.</text>
</comment>
<dbReference type="Proteomes" id="UP000749311">
    <property type="component" value="Unassembled WGS sequence"/>
</dbReference>
<sequence>MISIPGVRTSESIRTELAADGRPVLLAFSCGKDAIASWLALLDSGIQVVPYHLYCVPGLKFVADELDYFEQRFQTPIARYPHVSFYRMLNNFVFQPPERLATIEAANLPEPDYADILRLIEQDLGLPASTWVADGVRAADSIVRRVSIKRHGPMKPVSHKVSVIWDWRKREVYDRIEAAKIPLPVDYEWFGRSFDGIDYRFLEPLSRHAPDDYRRVLDWFPLAELELIRHEL</sequence>
<dbReference type="RefSeq" id="WP_208390433.1">
    <property type="nucleotide sequence ID" value="NZ_BAAAOO010000002.1"/>
</dbReference>
<evidence type="ECO:0000313" key="2">
    <source>
        <dbReference type="Proteomes" id="UP000749311"/>
    </source>
</evidence>
<name>A0ABX0SI11_9ACTN</name>
<dbReference type="SUPFAM" id="SSF52402">
    <property type="entry name" value="Adenine nucleotide alpha hydrolases-like"/>
    <property type="match status" value="1"/>
</dbReference>
<proteinExistence type="predicted"/>
<accession>A0ABX0SI11</accession>